<dbReference type="KEGG" id="oca:OCAR_5892"/>
<dbReference type="SUPFAM" id="SSF53383">
    <property type="entry name" value="PLP-dependent transferases"/>
    <property type="match status" value="1"/>
</dbReference>
<dbReference type="Gene3D" id="3.90.1150.10">
    <property type="entry name" value="Aspartate Aminotransferase, domain 1"/>
    <property type="match status" value="1"/>
</dbReference>
<dbReference type="NCBIfam" id="NF004650">
    <property type="entry name" value="PRK05994.1"/>
    <property type="match status" value="1"/>
</dbReference>
<dbReference type="HOGENOM" id="CLU_018986_4_0_5"/>
<gene>
    <name evidence="7" type="ordered locus">OCA5_c21260</name>
</gene>
<proteinExistence type="inferred from homology"/>
<dbReference type="InterPro" id="IPR015422">
    <property type="entry name" value="PyrdxlP-dep_Trfase_small"/>
</dbReference>
<dbReference type="eggNOG" id="COG2873">
    <property type="taxonomic scope" value="Bacteria"/>
</dbReference>
<feature type="modified residue" description="N6-(pyridoxal phosphate)lysine" evidence="5">
    <location>
        <position position="209"/>
    </location>
</feature>
<dbReference type="OrthoDB" id="7316598at2"/>
<evidence type="ECO:0000256" key="1">
    <source>
        <dbReference type="ARBA" id="ARBA00001933"/>
    </source>
</evidence>
<dbReference type="PATRIC" id="fig|504832.7.peg.2247"/>
<dbReference type="FunFam" id="3.40.640.10:FF:000035">
    <property type="entry name" value="O-succinylhomoserine sulfhydrylase"/>
    <property type="match status" value="1"/>
</dbReference>
<dbReference type="EMBL" id="CP002826">
    <property type="protein sequence ID" value="AEI06830.1"/>
    <property type="molecule type" value="Genomic_DNA"/>
</dbReference>
<dbReference type="PROSITE" id="PS00868">
    <property type="entry name" value="CYS_MET_METAB_PP"/>
    <property type="match status" value="1"/>
</dbReference>
<dbReference type="GO" id="GO:0006535">
    <property type="term" value="P:cysteine biosynthetic process from serine"/>
    <property type="evidence" value="ECO:0007669"/>
    <property type="project" value="TreeGrafter"/>
</dbReference>
<protein>
    <submittedName>
        <fullName evidence="7">O-acetylhomoserine/O-acetylserine sulfhydrylase</fullName>
        <ecNumber evidence="7">2.5.1.49</ecNumber>
    </submittedName>
</protein>
<name>B6JGT2_AFIC5</name>
<dbReference type="EC" id="2.5.1.49" evidence="7"/>
<dbReference type="PIRSF" id="PIRSF001434">
    <property type="entry name" value="CGS"/>
    <property type="match status" value="1"/>
</dbReference>
<dbReference type="GO" id="GO:0004124">
    <property type="term" value="F:cysteine synthase activity"/>
    <property type="evidence" value="ECO:0007669"/>
    <property type="project" value="TreeGrafter"/>
</dbReference>
<dbReference type="GO" id="GO:0030170">
    <property type="term" value="F:pyridoxal phosphate binding"/>
    <property type="evidence" value="ECO:0007669"/>
    <property type="project" value="InterPro"/>
</dbReference>
<dbReference type="InterPro" id="IPR015424">
    <property type="entry name" value="PyrdxlP-dep_Trfase"/>
</dbReference>
<evidence type="ECO:0000256" key="5">
    <source>
        <dbReference type="PIRSR" id="PIRSR001434-2"/>
    </source>
</evidence>
<dbReference type="InterPro" id="IPR054542">
    <property type="entry name" value="Cys_met_metab_PP"/>
</dbReference>
<dbReference type="Pfam" id="PF01053">
    <property type="entry name" value="Cys_Met_Meta_PP"/>
    <property type="match status" value="1"/>
</dbReference>
<dbReference type="PANTHER" id="PTHR43797">
    <property type="entry name" value="HOMOCYSTEINE/CYSTEINE SYNTHASE"/>
    <property type="match status" value="1"/>
</dbReference>
<evidence type="ECO:0000313" key="7">
    <source>
        <dbReference type="EMBL" id="AEI06830.1"/>
    </source>
</evidence>
<dbReference type="InterPro" id="IPR000277">
    <property type="entry name" value="Cys/Met-Metab_PyrdxlP-dep_enz"/>
</dbReference>
<organism evidence="7 8">
    <name type="scientific">Afipia carboxidovorans (strain ATCC 49405 / DSM 1227 / KCTC 32145 / OM5)</name>
    <name type="common">Oligotropha carboxidovorans</name>
    <dbReference type="NCBI Taxonomy" id="504832"/>
    <lineage>
        <taxon>Bacteria</taxon>
        <taxon>Pseudomonadati</taxon>
        <taxon>Pseudomonadota</taxon>
        <taxon>Alphaproteobacteria</taxon>
        <taxon>Hyphomicrobiales</taxon>
        <taxon>Nitrobacteraceae</taxon>
        <taxon>Afipia</taxon>
    </lineage>
</organism>
<evidence type="ECO:0000256" key="6">
    <source>
        <dbReference type="RuleBase" id="RU362118"/>
    </source>
</evidence>
<dbReference type="InterPro" id="IPR015421">
    <property type="entry name" value="PyrdxlP-dep_Trfase_major"/>
</dbReference>
<comment type="cofactor">
    <cofactor evidence="1 6">
        <name>pyridoxal 5'-phosphate</name>
        <dbReference type="ChEBI" id="CHEBI:597326"/>
    </cofactor>
</comment>
<dbReference type="GO" id="GO:0019346">
    <property type="term" value="P:transsulfuration"/>
    <property type="evidence" value="ECO:0007669"/>
    <property type="project" value="InterPro"/>
</dbReference>
<comment type="similarity">
    <text evidence="2 6">Belongs to the trans-sulfuration enzymes family.</text>
</comment>
<dbReference type="RefSeq" id="WP_012563043.1">
    <property type="nucleotide sequence ID" value="NC_011386.1"/>
</dbReference>
<keyword evidence="3 7" id="KW-0808">Transferase</keyword>
<keyword evidence="8" id="KW-1185">Reference proteome</keyword>
<sequence>MTDQQPGFSTLAIHAGAAPDPTTGARVTPIYQTASFVFNDADHAASLFGLQTFGNIYTRLGNPTTAVLEERVAALEGGTAAVAAASGHAAQVMAFHTLLQPGDEFIASRRLYGGSINQFTHAYKNFGWKVVWADADDISTFERAVSPKTKAIFAESVANPGGAITDLEAVANVARQAKVPFIVDNTLASPYLLKPIDHGADIVVHSLTKFLCGHGNSLGGIIVDAGTFDWSQDNRYPLLTEPRPEYHGIRMHETFGNFAFAIAVRVLALRDLGPAISPFNSFMILTGIETLALRMQRHVDNTKAIAEWLSKHPAVSWVNYASLPGDRYYNLARKYTPKGAGAVFTFGLKGGYDAGVSLVSNVKLFSHLANIGDTRSLIIHPASTTHSQLTDEQKIMAGAGPDVVRLSIGIEDKEDLIADLDQAMNA</sequence>
<reference evidence="7 8" key="1">
    <citation type="journal article" date="2011" name="J. Bacteriol.">
        <title>Complete genome sequences of the chemolithoautotrophic Oligotropha carboxidovorans strains OM4 and OM5.</title>
        <authorList>
            <person name="Volland S."/>
            <person name="Rachinger M."/>
            <person name="Strittmatter A."/>
            <person name="Daniel R."/>
            <person name="Gottschalk G."/>
            <person name="Meyer O."/>
        </authorList>
    </citation>
    <scope>NUCLEOTIDE SEQUENCE [LARGE SCALE GENOMIC DNA]</scope>
    <source>
        <strain evidence="8">ATCC 49405 / DSM 1227 / KCTC 32145 / OM5</strain>
    </source>
</reference>
<dbReference type="InterPro" id="IPR006235">
    <property type="entry name" value="OAc-hSer/O-AcSer_sulfhydrylase"/>
</dbReference>
<dbReference type="NCBIfam" id="TIGR01326">
    <property type="entry name" value="OAH_OAS_sulfhy"/>
    <property type="match status" value="1"/>
</dbReference>
<dbReference type="AlphaFoldDB" id="B6JGT2"/>
<dbReference type="GO" id="GO:0071269">
    <property type="term" value="P:L-homocysteine biosynthetic process"/>
    <property type="evidence" value="ECO:0007669"/>
    <property type="project" value="TreeGrafter"/>
</dbReference>
<evidence type="ECO:0000256" key="4">
    <source>
        <dbReference type="ARBA" id="ARBA00022898"/>
    </source>
</evidence>
<dbReference type="Proteomes" id="UP000007730">
    <property type="component" value="Chromosome"/>
</dbReference>
<dbReference type="STRING" id="504832.OCA5_c21260"/>
<accession>B6JGT2</accession>
<keyword evidence="4 5" id="KW-0663">Pyridoxal phosphate</keyword>
<evidence type="ECO:0000313" key="8">
    <source>
        <dbReference type="Proteomes" id="UP000007730"/>
    </source>
</evidence>
<dbReference type="KEGG" id="ocg:OCA5_c21260"/>
<evidence type="ECO:0000256" key="2">
    <source>
        <dbReference type="ARBA" id="ARBA00009077"/>
    </source>
</evidence>
<evidence type="ECO:0000256" key="3">
    <source>
        <dbReference type="ARBA" id="ARBA00022679"/>
    </source>
</evidence>
<dbReference type="Gene3D" id="3.40.640.10">
    <property type="entry name" value="Type I PLP-dependent aspartate aminotransferase-like (Major domain)"/>
    <property type="match status" value="1"/>
</dbReference>
<dbReference type="GO" id="GO:0003961">
    <property type="term" value="F:O-acetylhomoserine aminocarboxypropyltransferase activity"/>
    <property type="evidence" value="ECO:0007669"/>
    <property type="project" value="UniProtKB-EC"/>
</dbReference>
<dbReference type="GO" id="GO:0005737">
    <property type="term" value="C:cytoplasm"/>
    <property type="evidence" value="ECO:0007669"/>
    <property type="project" value="TreeGrafter"/>
</dbReference>
<dbReference type="PANTHER" id="PTHR43797:SF2">
    <property type="entry name" value="HOMOCYSTEINE_CYSTEINE SYNTHASE"/>
    <property type="match status" value="1"/>
</dbReference>
<dbReference type="CDD" id="cd00614">
    <property type="entry name" value="CGS_like"/>
    <property type="match status" value="1"/>
</dbReference>